<dbReference type="GO" id="GO:1900376">
    <property type="term" value="P:regulation of secondary metabolite biosynthetic process"/>
    <property type="evidence" value="ECO:0007669"/>
    <property type="project" value="TreeGrafter"/>
</dbReference>
<dbReference type="Proteomes" id="UP000274578">
    <property type="component" value="Chromosome 1"/>
</dbReference>
<dbReference type="EMBL" id="LR134384">
    <property type="protein sequence ID" value="VEH14342.1"/>
    <property type="molecule type" value="Genomic_DNA"/>
</dbReference>
<feature type="binding site" evidence="1">
    <location>
        <position position="100"/>
    </location>
    <ligand>
        <name>Zn(2+)</name>
        <dbReference type="ChEBI" id="CHEBI:29105"/>
    </ligand>
</feature>
<sequence>MGKEQCICLLTAHDVKPTANRIVIAEALAAADCPMSMKELEYSILSIDKSNIFRTLMLFKAHHLVHVIEDGNGSVKYELCLSHDDKEDEDEHLHFFCEQCHKTFCLHDIPVPDISLPADYELRSINCVVKGLCPKCRKQ</sequence>
<evidence type="ECO:0000313" key="3">
    <source>
        <dbReference type="Proteomes" id="UP000274578"/>
    </source>
</evidence>
<dbReference type="KEGG" id="poc:NCTC13071_00312"/>
<dbReference type="AlphaFoldDB" id="A0A448L329"/>
<dbReference type="SUPFAM" id="SSF46785">
    <property type="entry name" value="Winged helix' DNA-binding domain"/>
    <property type="match status" value="1"/>
</dbReference>
<proteinExistence type="predicted"/>
<gene>
    <name evidence="2" type="ORF">NCTC13071_00312</name>
</gene>
<dbReference type="GO" id="GO:0045892">
    <property type="term" value="P:negative regulation of DNA-templated transcription"/>
    <property type="evidence" value="ECO:0007669"/>
    <property type="project" value="TreeGrafter"/>
</dbReference>
<dbReference type="PANTHER" id="PTHR33202:SF22">
    <property type="entry name" value="HYDROGEN PEROXIDE SENSITIVE REPRESSOR"/>
    <property type="match status" value="1"/>
</dbReference>
<protein>
    <submittedName>
        <fullName evidence="2">Ferric uptake regulator family</fullName>
    </submittedName>
</protein>
<dbReference type="GO" id="GO:0003700">
    <property type="term" value="F:DNA-binding transcription factor activity"/>
    <property type="evidence" value="ECO:0007669"/>
    <property type="project" value="InterPro"/>
</dbReference>
<keyword evidence="1" id="KW-0862">Zinc</keyword>
<accession>A0A448L329</accession>
<dbReference type="Gene3D" id="1.10.10.10">
    <property type="entry name" value="Winged helix-like DNA-binding domain superfamily/Winged helix DNA-binding domain"/>
    <property type="match status" value="1"/>
</dbReference>
<dbReference type="InterPro" id="IPR036390">
    <property type="entry name" value="WH_DNA-bd_sf"/>
</dbReference>
<dbReference type="Pfam" id="PF01475">
    <property type="entry name" value="FUR"/>
    <property type="match status" value="1"/>
</dbReference>
<dbReference type="PANTHER" id="PTHR33202">
    <property type="entry name" value="ZINC UPTAKE REGULATION PROTEIN"/>
    <property type="match status" value="1"/>
</dbReference>
<dbReference type="GO" id="GO:0000976">
    <property type="term" value="F:transcription cis-regulatory region binding"/>
    <property type="evidence" value="ECO:0007669"/>
    <property type="project" value="TreeGrafter"/>
</dbReference>
<reference evidence="2 3" key="1">
    <citation type="submission" date="2018-12" db="EMBL/GenBank/DDBJ databases">
        <authorList>
            <consortium name="Pathogen Informatics"/>
        </authorList>
    </citation>
    <scope>NUCLEOTIDE SEQUENCE [LARGE SCALE GENOMIC DNA]</scope>
    <source>
        <strain evidence="2 3">NCTC13071</strain>
    </source>
</reference>
<feature type="binding site" evidence="1">
    <location>
        <position position="133"/>
    </location>
    <ligand>
        <name>Zn(2+)</name>
        <dbReference type="ChEBI" id="CHEBI:29105"/>
    </ligand>
</feature>
<dbReference type="InterPro" id="IPR036388">
    <property type="entry name" value="WH-like_DNA-bd_sf"/>
</dbReference>
<feature type="binding site" evidence="1">
    <location>
        <position position="136"/>
    </location>
    <ligand>
        <name>Zn(2+)</name>
        <dbReference type="ChEBI" id="CHEBI:29105"/>
    </ligand>
</feature>
<organism evidence="2 3">
    <name type="scientific">Segatella oris</name>
    <dbReference type="NCBI Taxonomy" id="28135"/>
    <lineage>
        <taxon>Bacteria</taxon>
        <taxon>Pseudomonadati</taxon>
        <taxon>Bacteroidota</taxon>
        <taxon>Bacteroidia</taxon>
        <taxon>Bacteroidales</taxon>
        <taxon>Prevotellaceae</taxon>
        <taxon>Segatella</taxon>
    </lineage>
</organism>
<dbReference type="RefSeq" id="WP_004377388.1">
    <property type="nucleotide sequence ID" value="NZ_CAJPPY010000019.1"/>
</dbReference>
<dbReference type="GeneID" id="85011228"/>
<evidence type="ECO:0000313" key="2">
    <source>
        <dbReference type="EMBL" id="VEH14342.1"/>
    </source>
</evidence>
<dbReference type="GO" id="GO:0008270">
    <property type="term" value="F:zinc ion binding"/>
    <property type="evidence" value="ECO:0007669"/>
    <property type="project" value="TreeGrafter"/>
</dbReference>
<dbReference type="InterPro" id="IPR002481">
    <property type="entry name" value="FUR"/>
</dbReference>
<comment type="cofactor">
    <cofactor evidence="1">
        <name>Zn(2+)</name>
        <dbReference type="ChEBI" id="CHEBI:29105"/>
    </cofactor>
    <text evidence="1">Binds 1 zinc ion per subunit.</text>
</comment>
<name>A0A448L329_9BACT</name>
<evidence type="ECO:0000256" key="1">
    <source>
        <dbReference type="PIRSR" id="PIRSR602481-1"/>
    </source>
</evidence>
<feature type="binding site" evidence="1">
    <location>
        <position position="97"/>
    </location>
    <ligand>
        <name>Zn(2+)</name>
        <dbReference type="ChEBI" id="CHEBI:29105"/>
    </ligand>
</feature>
<keyword evidence="1" id="KW-0479">Metal-binding</keyword>